<evidence type="ECO:0000313" key="1">
    <source>
        <dbReference type="EMBL" id="OGC40069.1"/>
    </source>
</evidence>
<proteinExistence type="predicted"/>
<name>A0A1F4U5B3_UNCW3</name>
<reference evidence="1 2" key="1">
    <citation type="journal article" date="2016" name="Nat. Commun.">
        <title>Thousands of microbial genomes shed light on interconnected biogeochemical processes in an aquifer system.</title>
        <authorList>
            <person name="Anantharaman K."/>
            <person name="Brown C.T."/>
            <person name="Hug L.A."/>
            <person name="Sharon I."/>
            <person name="Castelle C.J."/>
            <person name="Probst A.J."/>
            <person name="Thomas B.C."/>
            <person name="Singh A."/>
            <person name="Wilkins M.J."/>
            <person name="Karaoz U."/>
            <person name="Brodie E.L."/>
            <person name="Williams K.H."/>
            <person name="Hubbard S.S."/>
            <person name="Banfield J.F."/>
        </authorList>
    </citation>
    <scope>NUCLEOTIDE SEQUENCE [LARGE SCALE GENOMIC DNA]</scope>
</reference>
<evidence type="ECO:0000313" key="2">
    <source>
        <dbReference type="Proteomes" id="UP000177025"/>
    </source>
</evidence>
<accession>A0A1F4U5B3</accession>
<protein>
    <recommendedName>
        <fullName evidence="3">TRAM domain-containing protein</fullName>
    </recommendedName>
</protein>
<gene>
    <name evidence="1" type="ORF">A2Y85_05800</name>
</gene>
<dbReference type="Proteomes" id="UP000177025">
    <property type="component" value="Unassembled WGS sequence"/>
</dbReference>
<dbReference type="AlphaFoldDB" id="A0A1F4U5B3"/>
<sequence>MLFFKREHRYVLDSASIIDGRVIQLFDRKYFEGRILIPTLVRYLVRKFDGPKGERSIGILKRNASIDFVRDKDGGMSEELVVLKIAQLRNAKLFTVSDEVCRQARLFPNVKLIDIRELYRVLTPIFTPQKTIYVRILKRGLNSNEGVGYIEGVKIVVENGGKYLNQIVAAKVSTMLSLETGNLVFCRIDERNDAGFSAQSDSSIKTEK</sequence>
<organism evidence="1 2">
    <name type="scientific">candidate division WOR-3 bacterium RBG_13_43_14</name>
    <dbReference type="NCBI Taxonomy" id="1802590"/>
    <lineage>
        <taxon>Bacteria</taxon>
        <taxon>Bacteria division WOR-3</taxon>
    </lineage>
</organism>
<comment type="caution">
    <text evidence="1">The sequence shown here is derived from an EMBL/GenBank/DDBJ whole genome shotgun (WGS) entry which is preliminary data.</text>
</comment>
<dbReference type="EMBL" id="MEUM01000127">
    <property type="protein sequence ID" value="OGC40069.1"/>
    <property type="molecule type" value="Genomic_DNA"/>
</dbReference>
<dbReference type="Gene3D" id="3.40.50.1010">
    <property type="entry name" value="5'-nuclease"/>
    <property type="match status" value="1"/>
</dbReference>
<evidence type="ECO:0008006" key="3">
    <source>
        <dbReference type="Google" id="ProtNLM"/>
    </source>
</evidence>